<feature type="compositionally biased region" description="Low complexity" evidence="9">
    <location>
        <begin position="172"/>
        <end position="189"/>
    </location>
</feature>
<dbReference type="PROSITE" id="PS50016">
    <property type="entry name" value="ZF_PHD_2"/>
    <property type="match status" value="1"/>
</dbReference>
<evidence type="ECO:0000313" key="13">
    <source>
        <dbReference type="EMBL" id="CAK0752104.1"/>
    </source>
</evidence>
<feature type="compositionally biased region" description="Low complexity" evidence="9">
    <location>
        <begin position="215"/>
        <end position="233"/>
    </location>
</feature>
<feature type="compositionally biased region" description="Basic residues" evidence="9">
    <location>
        <begin position="1056"/>
        <end position="1082"/>
    </location>
</feature>
<feature type="region of interest" description="Disordered" evidence="9">
    <location>
        <begin position="1468"/>
        <end position="1598"/>
    </location>
</feature>
<evidence type="ECO:0000256" key="3">
    <source>
        <dbReference type="ARBA" id="ARBA00022771"/>
    </source>
</evidence>
<dbReference type="GO" id="GO:0009378">
    <property type="term" value="F:four-way junction helicase activity"/>
    <property type="evidence" value="ECO:0007669"/>
    <property type="project" value="TreeGrafter"/>
</dbReference>
<evidence type="ECO:0000256" key="4">
    <source>
        <dbReference type="ARBA" id="ARBA00022801"/>
    </source>
</evidence>
<comment type="caution">
    <text evidence="13">The sequence shown here is derived from an EMBL/GenBank/DDBJ whole genome shotgun (WGS) entry which is preliminary data.</text>
</comment>
<keyword evidence="3 8" id="KW-0863">Zinc-finger</keyword>
<feature type="region of interest" description="Disordered" evidence="9">
    <location>
        <begin position="1632"/>
        <end position="1659"/>
    </location>
</feature>
<feature type="region of interest" description="Disordered" evidence="9">
    <location>
        <begin position="298"/>
        <end position="322"/>
    </location>
</feature>
<feature type="compositionally biased region" description="Polar residues" evidence="9">
    <location>
        <begin position="35"/>
        <end position="63"/>
    </location>
</feature>
<dbReference type="InterPro" id="IPR001965">
    <property type="entry name" value="Znf_PHD"/>
</dbReference>
<feature type="region of interest" description="Disordered" evidence="9">
    <location>
        <begin position="172"/>
        <end position="191"/>
    </location>
</feature>
<dbReference type="InterPro" id="IPR001650">
    <property type="entry name" value="Helicase_C-like"/>
</dbReference>
<dbReference type="SMART" id="SM00490">
    <property type="entry name" value="HELICc"/>
    <property type="match status" value="1"/>
</dbReference>
<feature type="compositionally biased region" description="Polar residues" evidence="9">
    <location>
        <begin position="1633"/>
        <end position="1650"/>
    </location>
</feature>
<feature type="region of interest" description="Disordered" evidence="9">
    <location>
        <begin position="1425"/>
        <end position="1444"/>
    </location>
</feature>
<feature type="compositionally biased region" description="Polar residues" evidence="9">
    <location>
        <begin position="1565"/>
        <end position="1584"/>
    </location>
</feature>
<keyword evidence="5" id="KW-0347">Helicase</keyword>
<dbReference type="GO" id="GO:0016787">
    <property type="term" value="F:hydrolase activity"/>
    <property type="evidence" value="ECO:0007669"/>
    <property type="project" value="UniProtKB-KW"/>
</dbReference>
<keyword evidence="6" id="KW-0862">Zinc</keyword>
<dbReference type="Proteomes" id="UP001314263">
    <property type="component" value="Unassembled WGS sequence"/>
</dbReference>
<protein>
    <submittedName>
        <fullName evidence="13">Uncharacterized protein</fullName>
    </submittedName>
</protein>
<feature type="region of interest" description="Disordered" evidence="9">
    <location>
        <begin position="1053"/>
        <end position="1101"/>
    </location>
</feature>
<dbReference type="SMART" id="SM00249">
    <property type="entry name" value="PHD"/>
    <property type="match status" value="1"/>
</dbReference>
<evidence type="ECO:0000256" key="1">
    <source>
        <dbReference type="ARBA" id="ARBA00022723"/>
    </source>
</evidence>
<dbReference type="InterPro" id="IPR011011">
    <property type="entry name" value="Znf_FYVE_PHD"/>
</dbReference>
<dbReference type="Pfam" id="PF23011">
    <property type="entry name" value="PHD-1st_NSD"/>
    <property type="match status" value="1"/>
</dbReference>
<evidence type="ECO:0000256" key="7">
    <source>
        <dbReference type="ARBA" id="ARBA00022840"/>
    </source>
</evidence>
<dbReference type="SUPFAM" id="SSF57903">
    <property type="entry name" value="FYVE/PHD zinc finger"/>
    <property type="match status" value="1"/>
</dbReference>
<dbReference type="GO" id="GO:0000400">
    <property type="term" value="F:four-way junction DNA binding"/>
    <property type="evidence" value="ECO:0007669"/>
    <property type="project" value="TreeGrafter"/>
</dbReference>
<feature type="domain" description="Helicase C-terminal" evidence="12">
    <location>
        <begin position="855"/>
        <end position="1028"/>
    </location>
</feature>
<feature type="compositionally biased region" description="Low complexity" evidence="9">
    <location>
        <begin position="105"/>
        <end position="123"/>
    </location>
</feature>
<feature type="domain" description="PHD-type" evidence="10">
    <location>
        <begin position="1814"/>
        <end position="1859"/>
    </location>
</feature>
<dbReference type="GO" id="GO:0036297">
    <property type="term" value="P:interstrand cross-link repair"/>
    <property type="evidence" value="ECO:0007669"/>
    <property type="project" value="TreeGrafter"/>
</dbReference>
<dbReference type="SUPFAM" id="SSF52540">
    <property type="entry name" value="P-loop containing nucleoside triphosphate hydrolases"/>
    <property type="match status" value="1"/>
</dbReference>
<evidence type="ECO:0000259" key="10">
    <source>
        <dbReference type="PROSITE" id="PS50016"/>
    </source>
</evidence>
<dbReference type="EMBL" id="CAUYUE010000003">
    <property type="protein sequence ID" value="CAK0752104.1"/>
    <property type="molecule type" value="Genomic_DNA"/>
</dbReference>
<keyword evidence="7" id="KW-0067">ATP-binding</keyword>
<dbReference type="Gene3D" id="3.30.40.10">
    <property type="entry name" value="Zinc/RING finger domain, C3HC4 (zinc finger)"/>
    <property type="match status" value="1"/>
</dbReference>
<dbReference type="InterPro" id="IPR059153">
    <property type="entry name" value="NSD_PHD-1st"/>
</dbReference>
<feature type="region of interest" description="Disordered" evidence="9">
    <location>
        <begin position="442"/>
        <end position="486"/>
    </location>
</feature>
<dbReference type="InterPro" id="IPR014001">
    <property type="entry name" value="Helicase_ATP-bd"/>
</dbReference>
<accession>A0AAV1HZF8</accession>
<feature type="domain" description="Helicase ATP-binding" evidence="11">
    <location>
        <begin position="525"/>
        <end position="695"/>
    </location>
</feature>
<organism evidence="13 14">
    <name type="scientific">Coccomyxa viridis</name>
    <dbReference type="NCBI Taxonomy" id="1274662"/>
    <lineage>
        <taxon>Eukaryota</taxon>
        <taxon>Viridiplantae</taxon>
        <taxon>Chlorophyta</taxon>
        <taxon>core chlorophytes</taxon>
        <taxon>Trebouxiophyceae</taxon>
        <taxon>Trebouxiophyceae incertae sedis</taxon>
        <taxon>Coccomyxaceae</taxon>
        <taxon>Coccomyxa</taxon>
    </lineage>
</organism>
<dbReference type="GO" id="GO:0008270">
    <property type="term" value="F:zinc ion binding"/>
    <property type="evidence" value="ECO:0007669"/>
    <property type="project" value="UniProtKB-KW"/>
</dbReference>
<dbReference type="InterPro" id="IPR019787">
    <property type="entry name" value="Znf_PHD-finger"/>
</dbReference>
<evidence type="ECO:0000256" key="6">
    <source>
        <dbReference type="ARBA" id="ARBA00022833"/>
    </source>
</evidence>
<dbReference type="InterPro" id="IPR013083">
    <property type="entry name" value="Znf_RING/FYVE/PHD"/>
</dbReference>
<evidence type="ECO:0000256" key="9">
    <source>
        <dbReference type="SAM" id="MobiDB-lite"/>
    </source>
</evidence>
<evidence type="ECO:0000256" key="5">
    <source>
        <dbReference type="ARBA" id="ARBA00022806"/>
    </source>
</evidence>
<keyword evidence="1" id="KW-0479">Metal-binding</keyword>
<dbReference type="PROSITE" id="PS51194">
    <property type="entry name" value="HELICASE_CTER"/>
    <property type="match status" value="1"/>
</dbReference>
<evidence type="ECO:0000259" key="11">
    <source>
        <dbReference type="PROSITE" id="PS51192"/>
    </source>
</evidence>
<sequence length="1859" mass="199139">MAAVFDDDDDDLDIAVLDAIEAQFFAQRSKADCNGPQTHSFGGPRASSSVPVHQQSRTQQYTRPSHRETLPQQGHRSAPAQHARQSAADQGVYRLGRSQPSWGHAGQAANGASGGAQSAASNAPRAREAPSNQPASQHLASWHQQQHISAAPSQAGPLHGGAAVQPTQHTISAASHPASMASSHLSAPAGRQSNLRQRFLNAPAAGREGQAGSLAAPPVQAPPYAAQPVQQSQMHGRPGLPHQALAAQQWQAAPCLPPAQPAVIETQQQSHPQAGPYMPAGPAQAVGAMPMPVAAHRVAAPSPATCPPAQQPNRQTQPERRPEAGLCMSGMPACAHRTAGMPAAESAGAGAPPAVLAYQLPVHASMQPQPMSSSAVAPGRSTIAEAAAAAPKGDGREIAAGSNEMPHVGQPQAAGQASTMAVEWDDWEPDQQWSPNALQPCPPALEEPGAIEQSIPDTPETGEAPENADDASQAEGLESAGSDVDCEPQLMPCKTATKGMLYDRFAAQTWVYPASIAERAYQVAIVEQALLHNTLVCLPTGLGKTFIAAVVMYNFFRWFPEGKVIFLAPTKPLVHQQMEACQQFMGSAKVNSVVMDGHVNKEERLSLWNSSHRRIIFATPQAFKNDVFKGICPYEKITCVVVDECHRAVGKDGAVLSIAKMRQDQGKFRVLGLSATPGSKREAIQEVVTNLMISRIEVRGEGDADVAPYRHATEREVLVVRPCQEVGSARSMLMQSFRHVMAQLAHTKAYYGKLDAETVARYSLQCALNSYRGQAANRSGDAFVLINQATLLADLRDQLDLHGIPQAQQYLQERLSGGGRAPVKRLISTDANFKEFQVRLDHLVRTTAAHPKTAALLRVLTEHFQQSAGAGAEPGDVSRVIIFANLRETVTAICEALRPHEPLVQARIFIGQGSGGQKKGGGMPQKEQKAVLAAFRAGAFNTLVATCIAEEGLDIPQVDLVVCYDAHASPIRDLQRCGRTGRQRGGRVVQLLALGREELSYEKQQLAAAQLQRQLRQQEFELYSPNPRMLPAEHHPRKLVADILPESLPMEQLQNGRKRRAPAKGRAAAAKKSKKAIGRGGKHGVAEAEQPAAHSDDVTEVPHGNSIPARLSQASAAHEQEAALVGLSNRPVAQLCTEARVPDGLAPHDSSAAQALEAPVQPSAKRWKELGACSADCKAAQNRQPALVSDSENELLDEDCGCQRMKSATPGVSVQAVLATVSAEAGAKGGDISGETLCSSAVPDQVPLKHCLLSESKVARRSASAVAAHGDEQQLPADLPASIHPNVEARRYLGRHQGCAQLVYESVALGAAYREAMQCAQPEMPHPAQPAAGLQRQEGAGQQRCAGPLGGMRTQQAAQPGIAALQQPLRQRLQVRLQHEAPREASMAAGQASPRPSIAEGTAVLSQLPLAHRLEGWCRSLEEHPEAGRQEASMAPEQPAPRLSAEHGGHALAQLPLVQRLRQRCGSTEKAAVGEKRLRPEGRGDELPGMPGMRTVEAGQERHTPQQHRQGAHEWEPSQEQLQTPAVCPQPAVVPDSAKSAAAQHASTNMRWRRPPRMHADRLQPSLSGRSPLSLQQNLDGQQQENDESLAGSAQGTAQALRTPVATYSSLAAAGEASTDLQWRRPLARRPQTCLNSCTPGPRTSPTSADTKAERKHLKRLKRRQTVDLTGASLKAGIARDPRQRRGLEQRAAAFIDGEAAVSDAEKWSSDEDGEGADQDLSGLINDATQEPGSVQPRRQSEMLAIYRNSLHMKTPTPLRERMGRWLPMDLRAGQEPPSACPTTGHVQQSQYDFSDSFIASESQASEHLATQNEDICKVCRREGELLGCSSCPAAFHLRCLGLQHAPEGTWHCAVCQDV</sequence>
<keyword evidence="14" id="KW-1185">Reference proteome</keyword>
<feature type="region of interest" description="Disordered" evidence="9">
    <location>
        <begin position="205"/>
        <end position="239"/>
    </location>
</feature>
<reference evidence="13 14" key="1">
    <citation type="submission" date="2023-10" db="EMBL/GenBank/DDBJ databases">
        <authorList>
            <person name="Maclean D."/>
            <person name="Macfadyen A."/>
        </authorList>
    </citation>
    <scope>NUCLEOTIDE SEQUENCE [LARGE SCALE GENOMIC DNA]</scope>
</reference>
<dbReference type="PROSITE" id="PS51192">
    <property type="entry name" value="HELICASE_ATP_BIND_1"/>
    <property type="match status" value="1"/>
</dbReference>
<dbReference type="Gene3D" id="3.40.50.300">
    <property type="entry name" value="P-loop containing nucleotide triphosphate hydrolases"/>
    <property type="match status" value="2"/>
</dbReference>
<evidence type="ECO:0000256" key="8">
    <source>
        <dbReference type="PROSITE-ProRule" id="PRU00146"/>
    </source>
</evidence>
<dbReference type="PANTHER" id="PTHR14025:SF20">
    <property type="entry name" value="FANCONI ANEMIA GROUP M PROTEIN"/>
    <property type="match status" value="1"/>
</dbReference>
<dbReference type="InterPro" id="IPR011545">
    <property type="entry name" value="DEAD/DEAH_box_helicase_dom"/>
</dbReference>
<dbReference type="InterPro" id="IPR019786">
    <property type="entry name" value="Zinc_finger_PHD-type_CS"/>
</dbReference>
<dbReference type="Pfam" id="PF00271">
    <property type="entry name" value="Helicase_C"/>
    <property type="match status" value="1"/>
</dbReference>
<feature type="region of interest" description="Disordered" evidence="9">
    <location>
        <begin position="1702"/>
        <end position="1721"/>
    </location>
</feature>
<name>A0AAV1HZF8_9CHLO</name>
<dbReference type="InterPro" id="IPR027417">
    <property type="entry name" value="P-loop_NTPase"/>
</dbReference>
<feature type="compositionally biased region" description="Basic and acidic residues" evidence="9">
    <location>
        <begin position="1472"/>
        <end position="1486"/>
    </location>
</feature>
<dbReference type="GO" id="GO:0005524">
    <property type="term" value="F:ATP binding"/>
    <property type="evidence" value="ECO:0007669"/>
    <property type="project" value="UniProtKB-KW"/>
</dbReference>
<gene>
    <name evidence="13" type="ORF">CVIRNUC_002120</name>
</gene>
<evidence type="ECO:0000313" key="14">
    <source>
        <dbReference type="Proteomes" id="UP001314263"/>
    </source>
</evidence>
<dbReference type="Pfam" id="PF00270">
    <property type="entry name" value="DEAD"/>
    <property type="match status" value="1"/>
</dbReference>
<dbReference type="PANTHER" id="PTHR14025">
    <property type="entry name" value="FANCONI ANEMIA GROUP M FANCM FAMILY MEMBER"/>
    <property type="match status" value="1"/>
</dbReference>
<feature type="region of interest" description="Disordered" evidence="9">
    <location>
        <begin position="31"/>
        <end position="163"/>
    </location>
</feature>
<evidence type="ECO:0000256" key="2">
    <source>
        <dbReference type="ARBA" id="ARBA00022741"/>
    </source>
</evidence>
<dbReference type="PROSITE" id="PS01359">
    <property type="entry name" value="ZF_PHD_1"/>
    <property type="match status" value="1"/>
</dbReference>
<dbReference type="GO" id="GO:0045003">
    <property type="term" value="P:double-strand break repair via synthesis-dependent strand annealing"/>
    <property type="evidence" value="ECO:0007669"/>
    <property type="project" value="TreeGrafter"/>
</dbReference>
<dbReference type="SMART" id="SM00487">
    <property type="entry name" value="DEXDc"/>
    <property type="match status" value="1"/>
</dbReference>
<evidence type="ECO:0000259" key="12">
    <source>
        <dbReference type="PROSITE" id="PS51194"/>
    </source>
</evidence>
<keyword evidence="4" id="KW-0378">Hydrolase</keyword>
<feature type="compositionally biased region" description="Polar residues" evidence="9">
    <location>
        <begin position="130"/>
        <end position="152"/>
    </location>
</feature>
<dbReference type="GO" id="GO:0043138">
    <property type="term" value="F:3'-5' DNA helicase activity"/>
    <property type="evidence" value="ECO:0007669"/>
    <property type="project" value="TreeGrafter"/>
</dbReference>
<keyword evidence="2" id="KW-0547">Nucleotide-binding</keyword>
<proteinExistence type="predicted"/>